<feature type="signal peptide" evidence="1">
    <location>
        <begin position="1"/>
        <end position="29"/>
    </location>
</feature>
<accession>A0A3M7ZZL9</accession>
<evidence type="ECO:0000256" key="1">
    <source>
        <dbReference type="SAM" id="SignalP"/>
    </source>
</evidence>
<organism evidence="2 3">
    <name type="scientific">Agromyces tardus</name>
    <dbReference type="NCBI Taxonomy" id="2583849"/>
    <lineage>
        <taxon>Bacteria</taxon>
        <taxon>Bacillati</taxon>
        <taxon>Actinomycetota</taxon>
        <taxon>Actinomycetes</taxon>
        <taxon>Micrococcales</taxon>
        <taxon>Microbacteriaceae</taxon>
        <taxon>Agromyces</taxon>
    </lineage>
</organism>
<keyword evidence="1" id="KW-0732">Signal</keyword>
<name>A0A3M7ZZL9_9MICO</name>
<dbReference type="OrthoDB" id="5123533at2"/>
<protein>
    <submittedName>
        <fullName evidence="2">Uncharacterized protein</fullName>
    </submittedName>
</protein>
<dbReference type="Proteomes" id="UP000275048">
    <property type="component" value="Unassembled WGS sequence"/>
</dbReference>
<evidence type="ECO:0000313" key="2">
    <source>
        <dbReference type="EMBL" id="RNB44161.1"/>
    </source>
</evidence>
<sequence length="150" mass="14622">MPTLTIPRRAAAALAAAATAVLIFTGCSANPVGDLVNQGVEDAVESATGGDVNLDGGLPADFPDQVPVVDGTVTFSGGAPEGEGWLVILTPTAADPVAAASAELEAAGFAADKAAAGDAGAAAVYSNSEYVVLLASDGDTLTYTVTKAAQ</sequence>
<dbReference type="EMBL" id="RHHB01000063">
    <property type="protein sequence ID" value="RNB44161.1"/>
    <property type="molecule type" value="Genomic_DNA"/>
</dbReference>
<dbReference type="RefSeq" id="WP_122938431.1">
    <property type="nucleotide sequence ID" value="NZ_JBHSNT010000057.1"/>
</dbReference>
<dbReference type="AlphaFoldDB" id="A0A3M7ZZL9"/>
<reference evidence="2 3" key="1">
    <citation type="submission" date="2018-10" db="EMBL/GenBank/DDBJ databases">
        <title>Isolation, diversity and antibacterial activity of antinobacteria from the wheat rhizosphere soil.</title>
        <authorList>
            <person name="Sun T."/>
        </authorList>
    </citation>
    <scope>NUCLEOTIDE SEQUENCE [LARGE SCALE GENOMIC DNA]</scope>
    <source>
        <strain evidence="2 3">SJ-23</strain>
    </source>
</reference>
<proteinExistence type="predicted"/>
<comment type="caution">
    <text evidence="2">The sequence shown here is derived from an EMBL/GenBank/DDBJ whole genome shotgun (WGS) entry which is preliminary data.</text>
</comment>
<feature type="chain" id="PRO_5017968568" evidence="1">
    <location>
        <begin position="30"/>
        <end position="150"/>
    </location>
</feature>
<gene>
    <name evidence="2" type="ORF">EDM22_17825</name>
</gene>
<evidence type="ECO:0000313" key="3">
    <source>
        <dbReference type="Proteomes" id="UP000275048"/>
    </source>
</evidence>
<keyword evidence="3" id="KW-1185">Reference proteome</keyword>